<reference evidence="2" key="2">
    <citation type="submission" date="2015-01" db="EMBL/GenBank/DDBJ databases">
        <title>Evolutionary Origins and Diversification of the Mycorrhizal Mutualists.</title>
        <authorList>
            <consortium name="DOE Joint Genome Institute"/>
            <consortium name="Mycorrhizal Genomics Consortium"/>
            <person name="Kohler A."/>
            <person name="Kuo A."/>
            <person name="Nagy L.G."/>
            <person name="Floudas D."/>
            <person name="Copeland A."/>
            <person name="Barry K.W."/>
            <person name="Cichocki N."/>
            <person name="Veneault-Fourrey C."/>
            <person name="LaButti K."/>
            <person name="Lindquist E.A."/>
            <person name="Lipzen A."/>
            <person name="Lundell T."/>
            <person name="Morin E."/>
            <person name="Murat C."/>
            <person name="Riley R."/>
            <person name="Ohm R."/>
            <person name="Sun H."/>
            <person name="Tunlid A."/>
            <person name="Henrissat B."/>
            <person name="Grigoriev I.V."/>
            <person name="Hibbett D.S."/>
            <person name="Martin F."/>
        </authorList>
    </citation>
    <scope>NUCLEOTIDE SEQUENCE [LARGE SCALE GENOMIC DNA]</scope>
    <source>
        <strain evidence="2">Zn</strain>
    </source>
</reference>
<dbReference type="AlphaFoldDB" id="A0A0C3GZ15"/>
<organism evidence="1 2">
    <name type="scientific">Oidiodendron maius (strain Zn)</name>
    <dbReference type="NCBI Taxonomy" id="913774"/>
    <lineage>
        <taxon>Eukaryota</taxon>
        <taxon>Fungi</taxon>
        <taxon>Dikarya</taxon>
        <taxon>Ascomycota</taxon>
        <taxon>Pezizomycotina</taxon>
        <taxon>Leotiomycetes</taxon>
        <taxon>Leotiomycetes incertae sedis</taxon>
        <taxon>Myxotrichaceae</taxon>
        <taxon>Oidiodendron</taxon>
    </lineage>
</organism>
<dbReference type="InParanoid" id="A0A0C3GZ15"/>
<dbReference type="HOGENOM" id="CLU_1886373_0_0_1"/>
<sequence>MPEAITTHVFSGCTRGRERSAWCLKHVLVNVFAIYPATDMSIQTLLYLAYIPHGDLLYPRQVFPHILRGVPVGMKLRYLQRWRVLSQVEKARGEALLSRWRSLPKCNGMECAKGIRLVRRITGPITVLTRTGKKK</sequence>
<evidence type="ECO:0000313" key="2">
    <source>
        <dbReference type="Proteomes" id="UP000054321"/>
    </source>
</evidence>
<name>A0A0C3GZ15_OIDMZ</name>
<gene>
    <name evidence="1" type="ORF">OIDMADRAFT_19164</name>
</gene>
<dbReference type="Proteomes" id="UP000054321">
    <property type="component" value="Unassembled WGS sequence"/>
</dbReference>
<evidence type="ECO:0000313" key="1">
    <source>
        <dbReference type="EMBL" id="KIN01216.1"/>
    </source>
</evidence>
<keyword evidence="2" id="KW-1185">Reference proteome</keyword>
<proteinExistence type="predicted"/>
<protein>
    <submittedName>
        <fullName evidence="1">Uncharacterized protein</fullName>
    </submittedName>
</protein>
<dbReference type="EMBL" id="KN832876">
    <property type="protein sequence ID" value="KIN01216.1"/>
    <property type="molecule type" value="Genomic_DNA"/>
</dbReference>
<accession>A0A0C3GZ15</accession>
<reference evidence="1 2" key="1">
    <citation type="submission" date="2014-04" db="EMBL/GenBank/DDBJ databases">
        <authorList>
            <consortium name="DOE Joint Genome Institute"/>
            <person name="Kuo A."/>
            <person name="Martino E."/>
            <person name="Perotto S."/>
            <person name="Kohler A."/>
            <person name="Nagy L.G."/>
            <person name="Floudas D."/>
            <person name="Copeland A."/>
            <person name="Barry K.W."/>
            <person name="Cichocki N."/>
            <person name="Veneault-Fourrey C."/>
            <person name="LaButti K."/>
            <person name="Lindquist E.A."/>
            <person name="Lipzen A."/>
            <person name="Lundell T."/>
            <person name="Morin E."/>
            <person name="Murat C."/>
            <person name="Sun H."/>
            <person name="Tunlid A."/>
            <person name="Henrissat B."/>
            <person name="Grigoriev I.V."/>
            <person name="Hibbett D.S."/>
            <person name="Martin F."/>
            <person name="Nordberg H.P."/>
            <person name="Cantor M.N."/>
            <person name="Hua S.X."/>
        </authorList>
    </citation>
    <scope>NUCLEOTIDE SEQUENCE [LARGE SCALE GENOMIC DNA]</scope>
    <source>
        <strain evidence="1 2">Zn</strain>
    </source>
</reference>